<dbReference type="PROSITE" id="PS50060">
    <property type="entry name" value="MAM_2"/>
    <property type="match status" value="1"/>
</dbReference>
<keyword evidence="2" id="KW-1015">Disulfide bond</keyword>
<feature type="domain" description="Fibronectin type-III" evidence="4">
    <location>
        <begin position="190"/>
        <end position="285"/>
    </location>
</feature>
<dbReference type="Pfam" id="PF00041">
    <property type="entry name" value="fn3"/>
    <property type="match status" value="2"/>
</dbReference>
<dbReference type="InterPro" id="IPR036116">
    <property type="entry name" value="FN3_sf"/>
</dbReference>
<dbReference type="InterPro" id="IPR013783">
    <property type="entry name" value="Ig-like_fold"/>
</dbReference>
<evidence type="ECO:0000259" key="4">
    <source>
        <dbReference type="PROSITE" id="PS50853"/>
    </source>
</evidence>
<sequence length="669" mass="75036">MALLNFTAAVFLNSRVDICIFDKIARSDMWIERNSLTCYFRSDRFRFGLLVARSYFLEGRMLNTFLTALILFLNVPLCSSEKKEDEPPGVPTNVQHEVLSSDTISLWWQPPRDSDKTVVRGYTVGWGTSDHVDAMAISLEGEESTSVKLDGLKPDTEYVVTLSAFNDVGDGIQHREVIRTKPDPTDLVMSPTKVQAVVLSPTEVLLVWEEMACDVCHEFGTPVYIIKYGPREMAGRDVQVFVGSERQFLIANLSPDTEYEFAVKTKNRYGDSQWSSPAFAKTLAANMEEPNESYGATSSETEEVDLGQTMNKVEDQAYVQNVHKNEAPTIVRLFASSPTTLHIQWKRPVRSRRTITGYQIFYKLWNDDIATTHDWIEKNIVGDLESYDLEISEKKSGHAASKVDVKIRAITSLGPSVETLNTKADRQVARIKADKEITSLEAGDTFSISCAVTQGGHTLIERWYFPNGSLVPFDTGSESLKTPVIIPVAEKLAAMYWESPSFYMSILSTVNQIFTPPEDLPPILCKFEASESRWCDWKPDVHSEIPWNLVSATTYGRLLRLPPVTASPSSHYFLWHNIGSAKPKVGTLSSPVFPSAFSFGYCFSFSFAVGPRSRGKMNIYMQAYPANGEKKNVLLALNLRRGSTQTEAWQSCTVQLLQVKHDFKVGIAF</sequence>
<dbReference type="Gene3D" id="2.60.40.10">
    <property type="entry name" value="Immunoglobulins"/>
    <property type="match status" value="3"/>
</dbReference>
<gene>
    <name evidence="5" type="ORF">M514_17033</name>
</gene>
<name>A0A085NN65_9BILA</name>
<dbReference type="InterPro" id="IPR013320">
    <property type="entry name" value="ConA-like_dom_sf"/>
</dbReference>
<feature type="domain" description="Fibronectin type-III" evidence="4">
    <location>
        <begin position="90"/>
        <end position="184"/>
    </location>
</feature>
<evidence type="ECO:0008006" key="6">
    <source>
        <dbReference type="Google" id="ProtNLM"/>
    </source>
</evidence>
<dbReference type="PANTHER" id="PTHR44170:SF54">
    <property type="entry name" value="FI24025P1"/>
    <property type="match status" value="1"/>
</dbReference>
<dbReference type="AlphaFoldDB" id="A0A085NN65"/>
<proteinExistence type="predicted"/>
<feature type="domain" description="MAM" evidence="3">
    <location>
        <begin position="523"/>
        <end position="669"/>
    </location>
</feature>
<dbReference type="SUPFAM" id="SSF49899">
    <property type="entry name" value="Concanavalin A-like lectins/glucanases"/>
    <property type="match status" value="1"/>
</dbReference>
<protein>
    <recommendedName>
        <fullName evidence="6">Fibronectin type III domain protein</fullName>
    </recommendedName>
</protein>
<reference evidence="5" key="1">
    <citation type="journal article" date="2014" name="Nat. Genet.">
        <title>Genome and transcriptome of the porcine whipworm Trichuris suis.</title>
        <authorList>
            <person name="Jex A.R."/>
            <person name="Nejsum P."/>
            <person name="Schwarz E.M."/>
            <person name="Hu L."/>
            <person name="Young N.D."/>
            <person name="Hall R.S."/>
            <person name="Korhonen P.K."/>
            <person name="Liao S."/>
            <person name="Thamsborg S."/>
            <person name="Xia J."/>
            <person name="Xu P."/>
            <person name="Wang S."/>
            <person name="Scheerlinck J.P."/>
            <person name="Hofmann A."/>
            <person name="Sternberg P.W."/>
            <person name="Wang J."/>
            <person name="Gasser R.B."/>
        </authorList>
    </citation>
    <scope>NUCLEOTIDE SEQUENCE [LARGE SCALE GENOMIC DNA]</scope>
    <source>
        <strain evidence="5">DCEP-RM93F</strain>
    </source>
</reference>
<dbReference type="EMBL" id="KL367485">
    <property type="protein sequence ID" value="KFD70911.1"/>
    <property type="molecule type" value="Genomic_DNA"/>
</dbReference>
<dbReference type="SUPFAM" id="SSF49265">
    <property type="entry name" value="Fibronectin type III"/>
    <property type="match status" value="2"/>
</dbReference>
<dbReference type="PANTHER" id="PTHR44170">
    <property type="entry name" value="PROTEIN SIDEKICK"/>
    <property type="match status" value="1"/>
</dbReference>
<evidence type="ECO:0000256" key="1">
    <source>
        <dbReference type="ARBA" id="ARBA00022737"/>
    </source>
</evidence>
<feature type="domain" description="Fibronectin type-III" evidence="4">
    <location>
        <begin position="327"/>
        <end position="431"/>
    </location>
</feature>
<evidence type="ECO:0000256" key="2">
    <source>
        <dbReference type="ARBA" id="ARBA00023157"/>
    </source>
</evidence>
<accession>A0A085NN65</accession>
<dbReference type="InterPro" id="IPR000998">
    <property type="entry name" value="MAM_dom"/>
</dbReference>
<dbReference type="Gene3D" id="2.60.120.200">
    <property type="match status" value="1"/>
</dbReference>
<dbReference type="SMART" id="SM00060">
    <property type="entry name" value="FN3"/>
    <property type="match status" value="3"/>
</dbReference>
<dbReference type="InterPro" id="IPR003961">
    <property type="entry name" value="FN3_dom"/>
</dbReference>
<dbReference type="PROSITE" id="PS50853">
    <property type="entry name" value="FN3"/>
    <property type="match status" value="3"/>
</dbReference>
<dbReference type="GO" id="GO:0016020">
    <property type="term" value="C:membrane"/>
    <property type="evidence" value="ECO:0007669"/>
    <property type="project" value="InterPro"/>
</dbReference>
<organism evidence="5">
    <name type="scientific">Trichuris suis</name>
    <name type="common">pig whipworm</name>
    <dbReference type="NCBI Taxonomy" id="68888"/>
    <lineage>
        <taxon>Eukaryota</taxon>
        <taxon>Metazoa</taxon>
        <taxon>Ecdysozoa</taxon>
        <taxon>Nematoda</taxon>
        <taxon>Enoplea</taxon>
        <taxon>Dorylaimia</taxon>
        <taxon>Trichinellida</taxon>
        <taxon>Trichuridae</taxon>
        <taxon>Trichuris</taxon>
    </lineage>
</organism>
<dbReference type="Pfam" id="PF00629">
    <property type="entry name" value="MAM"/>
    <property type="match status" value="1"/>
</dbReference>
<evidence type="ECO:0000259" key="3">
    <source>
        <dbReference type="PROSITE" id="PS50060"/>
    </source>
</evidence>
<dbReference type="CDD" id="cd00063">
    <property type="entry name" value="FN3"/>
    <property type="match status" value="3"/>
</dbReference>
<keyword evidence="1" id="KW-0677">Repeat</keyword>
<dbReference type="FunFam" id="2.60.40.10:FF:000028">
    <property type="entry name" value="Neuronal cell adhesion molecule"/>
    <property type="match status" value="1"/>
</dbReference>
<dbReference type="GO" id="GO:0098609">
    <property type="term" value="P:cell-cell adhesion"/>
    <property type="evidence" value="ECO:0007669"/>
    <property type="project" value="TreeGrafter"/>
</dbReference>
<dbReference type="Proteomes" id="UP000030758">
    <property type="component" value="Unassembled WGS sequence"/>
</dbReference>
<evidence type="ECO:0000313" key="5">
    <source>
        <dbReference type="EMBL" id="KFD70911.1"/>
    </source>
</evidence>